<dbReference type="GO" id="GO:0045944">
    <property type="term" value="P:positive regulation of transcription by RNA polymerase II"/>
    <property type="evidence" value="ECO:0007669"/>
    <property type="project" value="TreeGrafter"/>
</dbReference>
<evidence type="ECO:0000256" key="7">
    <source>
        <dbReference type="SAM" id="MobiDB-lite"/>
    </source>
</evidence>
<dbReference type="Pfam" id="PF08493">
    <property type="entry name" value="AflR"/>
    <property type="match status" value="1"/>
</dbReference>
<dbReference type="InterPro" id="IPR001138">
    <property type="entry name" value="Zn2Cys6_DnaBD"/>
</dbReference>
<dbReference type="Pfam" id="PF00172">
    <property type="entry name" value="Zn_clus"/>
    <property type="match status" value="1"/>
</dbReference>
<dbReference type="GO" id="GO:0008270">
    <property type="term" value="F:zinc ion binding"/>
    <property type="evidence" value="ECO:0007669"/>
    <property type="project" value="InterPro"/>
</dbReference>
<dbReference type="AlphaFoldDB" id="A0AAI8YYZ6"/>
<dbReference type="GO" id="GO:0043565">
    <property type="term" value="F:sequence-specific DNA binding"/>
    <property type="evidence" value="ECO:0007669"/>
    <property type="project" value="TreeGrafter"/>
</dbReference>
<dbReference type="PANTHER" id="PTHR47540:SF6">
    <property type="entry name" value="ZN(II)2CYS6 TRANSCRIPTION FACTOR (EUROFUNG)"/>
    <property type="match status" value="1"/>
</dbReference>
<feature type="domain" description="Zn(2)-C6 fungal-type" evidence="8">
    <location>
        <begin position="9"/>
        <end position="39"/>
    </location>
</feature>
<keyword evidence="3" id="KW-0805">Transcription regulation</keyword>
<keyword evidence="2" id="KW-0479">Metal-binding</keyword>
<keyword evidence="4" id="KW-0238">DNA-binding</keyword>
<dbReference type="GO" id="GO:0000981">
    <property type="term" value="F:DNA-binding transcription factor activity, RNA polymerase II-specific"/>
    <property type="evidence" value="ECO:0007669"/>
    <property type="project" value="InterPro"/>
</dbReference>
<evidence type="ECO:0000256" key="2">
    <source>
        <dbReference type="ARBA" id="ARBA00022723"/>
    </source>
</evidence>
<feature type="region of interest" description="Disordered" evidence="7">
    <location>
        <begin position="102"/>
        <end position="125"/>
    </location>
</feature>
<sequence>MSQIKYRAACDHCSATKIKCTQERPQCARCRALGRDCHYSRSLRAGKPPRSSQGLNRKLSNAPVLPIHNSVPELQVTAPKAEQAWSATAGAYPTPPAMVPNNGSDVFQFSEAHHGDSSSSSASPTAHPEWFFDFNQGSGMVAGLPMNASHGAPRGSISSPTTHASSLDQDTRAPGLDFGSSFDDFIHIPAPTPLPSGNDGDRCVRLATETLSSLYEMPAIQIDSTGAKQPSVDQALATAARAVQTMHDLVSCSCPKDFYLPMIVVLIASKIVAWYQAIAVIRDPYVELPEGKRCTNESVVDGPLTLGTYQLDDDVCWALRNQIVMGQLQRLNDIMARYQAVPSGDASSPTAHLPEGARLQASVGGHLRTRLQFTIQEIENRLRGNGGGQKSLVI</sequence>
<dbReference type="Proteomes" id="UP001296104">
    <property type="component" value="Unassembled WGS sequence"/>
</dbReference>
<comment type="caution">
    <text evidence="9">The sequence shown here is derived from an EMBL/GenBank/DDBJ whole genome shotgun (WGS) entry which is preliminary data.</text>
</comment>
<proteinExistence type="predicted"/>
<evidence type="ECO:0000256" key="4">
    <source>
        <dbReference type="ARBA" id="ARBA00023125"/>
    </source>
</evidence>
<reference evidence="9" key="1">
    <citation type="submission" date="2023-11" db="EMBL/GenBank/DDBJ databases">
        <authorList>
            <person name="Alioto T."/>
            <person name="Alioto T."/>
            <person name="Gomez Garrido J."/>
        </authorList>
    </citation>
    <scope>NUCLEOTIDE SEQUENCE</scope>
</reference>
<dbReference type="InterPro" id="IPR051711">
    <property type="entry name" value="Stress_Response_Reg"/>
</dbReference>
<dbReference type="SMART" id="SM00066">
    <property type="entry name" value="GAL4"/>
    <property type="match status" value="1"/>
</dbReference>
<dbReference type="GO" id="GO:0005634">
    <property type="term" value="C:nucleus"/>
    <property type="evidence" value="ECO:0007669"/>
    <property type="project" value="UniProtKB-SubCell"/>
</dbReference>
<dbReference type="PROSITE" id="PS50048">
    <property type="entry name" value="ZN2_CY6_FUNGAL_2"/>
    <property type="match status" value="1"/>
</dbReference>
<accession>A0AAI8YYZ6</accession>
<evidence type="ECO:0000256" key="5">
    <source>
        <dbReference type="ARBA" id="ARBA00023163"/>
    </source>
</evidence>
<gene>
    <name evidence="9" type="ORF">LECACI_7A004562</name>
</gene>
<keyword evidence="6" id="KW-0539">Nucleus</keyword>
<evidence type="ECO:0000256" key="3">
    <source>
        <dbReference type="ARBA" id="ARBA00023015"/>
    </source>
</evidence>
<dbReference type="Gene3D" id="4.10.240.10">
    <property type="entry name" value="Zn(2)-C6 fungal-type DNA-binding domain"/>
    <property type="match status" value="1"/>
</dbReference>
<keyword evidence="10" id="KW-1185">Reference proteome</keyword>
<dbReference type="PRINTS" id="PR00755">
    <property type="entry name" value="AFLATOXINBRP"/>
</dbReference>
<name>A0AAI8YYZ6_9PEZI</name>
<dbReference type="SUPFAM" id="SSF57701">
    <property type="entry name" value="Zn2/Cys6 DNA-binding domain"/>
    <property type="match status" value="1"/>
</dbReference>
<evidence type="ECO:0000259" key="8">
    <source>
        <dbReference type="PROSITE" id="PS50048"/>
    </source>
</evidence>
<evidence type="ECO:0000313" key="10">
    <source>
        <dbReference type="Proteomes" id="UP001296104"/>
    </source>
</evidence>
<feature type="region of interest" description="Disordered" evidence="7">
    <location>
        <begin position="143"/>
        <end position="173"/>
    </location>
</feature>
<dbReference type="CDD" id="cd00067">
    <property type="entry name" value="GAL4"/>
    <property type="match status" value="1"/>
</dbReference>
<dbReference type="PANTHER" id="PTHR47540">
    <property type="entry name" value="THIAMINE REPRESSIBLE GENES REGULATORY PROTEIN THI5"/>
    <property type="match status" value="1"/>
</dbReference>
<evidence type="ECO:0000256" key="1">
    <source>
        <dbReference type="ARBA" id="ARBA00004123"/>
    </source>
</evidence>
<keyword evidence="5" id="KW-0804">Transcription</keyword>
<dbReference type="InterPro" id="IPR013700">
    <property type="entry name" value="AflR"/>
</dbReference>
<dbReference type="PROSITE" id="PS00463">
    <property type="entry name" value="ZN2_CY6_FUNGAL_1"/>
    <property type="match status" value="1"/>
</dbReference>
<evidence type="ECO:0000313" key="9">
    <source>
        <dbReference type="EMBL" id="CAK4015360.1"/>
    </source>
</evidence>
<comment type="subcellular location">
    <subcellularLocation>
        <location evidence="1">Nucleus</location>
    </subcellularLocation>
</comment>
<evidence type="ECO:0000256" key="6">
    <source>
        <dbReference type="ARBA" id="ARBA00023242"/>
    </source>
</evidence>
<dbReference type="InterPro" id="IPR036864">
    <property type="entry name" value="Zn2-C6_fun-type_DNA-bd_sf"/>
</dbReference>
<dbReference type="EMBL" id="CAVMBE010000025">
    <property type="protein sequence ID" value="CAK4015360.1"/>
    <property type="molecule type" value="Genomic_DNA"/>
</dbReference>
<dbReference type="GO" id="GO:0045122">
    <property type="term" value="P:aflatoxin biosynthetic process"/>
    <property type="evidence" value="ECO:0007669"/>
    <property type="project" value="InterPro"/>
</dbReference>
<organism evidence="9 10">
    <name type="scientific">Lecanosticta acicola</name>
    <dbReference type="NCBI Taxonomy" id="111012"/>
    <lineage>
        <taxon>Eukaryota</taxon>
        <taxon>Fungi</taxon>
        <taxon>Dikarya</taxon>
        <taxon>Ascomycota</taxon>
        <taxon>Pezizomycotina</taxon>
        <taxon>Dothideomycetes</taxon>
        <taxon>Dothideomycetidae</taxon>
        <taxon>Mycosphaerellales</taxon>
        <taxon>Mycosphaerellaceae</taxon>
        <taxon>Lecanosticta</taxon>
    </lineage>
</organism>
<protein>
    <submittedName>
        <fullName evidence="9">Aflatoxin biosynthesis regulatory</fullName>
    </submittedName>
</protein>
<feature type="compositionally biased region" description="Polar residues" evidence="7">
    <location>
        <begin position="156"/>
        <end position="168"/>
    </location>
</feature>